<dbReference type="InterPro" id="IPR052517">
    <property type="entry name" value="GlcG_carb_metab_protein"/>
</dbReference>
<sequence>MLTLTLAEALLDGVKTVVKSHDLPPVSAVVLDAGGHLTAFARMDGTFLATIDIAMQKARTAVLFQANSGDVGANLHPNGPAYSLENSNGGLVGIDGGIPLRNAEGVVIGALGISGATKEQDGQIAALTVEAVMGAPA</sequence>
<reference evidence="2" key="1">
    <citation type="submission" date="2023-07" db="EMBL/GenBank/DDBJ databases">
        <title>Cedecea davisae an AmpC producer and its therapeutic implications.</title>
        <authorList>
            <person name="Notter J."/>
        </authorList>
    </citation>
    <scope>NUCLEOTIDE SEQUENCE [LARGE SCALE GENOMIC DNA]</scope>
    <source>
        <strain evidence="2">1</strain>
    </source>
</reference>
<dbReference type="EMBL" id="JAGRYU010000025">
    <property type="protein sequence ID" value="MBU4683043.1"/>
    <property type="molecule type" value="Genomic_DNA"/>
</dbReference>
<gene>
    <name evidence="1" type="ORF">KC222_13605</name>
</gene>
<evidence type="ECO:0000313" key="2">
    <source>
        <dbReference type="Proteomes" id="UP000686327"/>
    </source>
</evidence>
<comment type="caution">
    <text evidence="1">The sequence shown here is derived from an EMBL/GenBank/DDBJ whole genome shotgun (WGS) entry which is preliminary data.</text>
</comment>
<accession>A0ABS6DIU2</accession>
<evidence type="ECO:0000313" key="1">
    <source>
        <dbReference type="EMBL" id="MBU4683043.1"/>
    </source>
</evidence>
<organism evidence="1 2">
    <name type="scientific">Cedecea davisae</name>
    <dbReference type="NCBI Taxonomy" id="158484"/>
    <lineage>
        <taxon>Bacteria</taxon>
        <taxon>Pseudomonadati</taxon>
        <taxon>Pseudomonadota</taxon>
        <taxon>Gammaproteobacteria</taxon>
        <taxon>Enterobacterales</taxon>
        <taxon>Enterobacteriaceae</taxon>
        <taxon>Cedecea</taxon>
    </lineage>
</organism>
<keyword evidence="2" id="KW-1185">Reference proteome</keyword>
<dbReference type="PANTHER" id="PTHR34309:SF1">
    <property type="entry name" value="PROTEIN GLCG"/>
    <property type="match status" value="1"/>
</dbReference>
<dbReference type="Pfam" id="PF03928">
    <property type="entry name" value="HbpS-like"/>
    <property type="match status" value="1"/>
</dbReference>
<name>A0ABS6DIU2_9ENTR</name>
<dbReference type="Proteomes" id="UP000686327">
    <property type="component" value="Unassembled WGS sequence"/>
</dbReference>
<dbReference type="PANTHER" id="PTHR34309">
    <property type="entry name" value="SLR1406 PROTEIN"/>
    <property type="match status" value="1"/>
</dbReference>
<dbReference type="InterPro" id="IPR005624">
    <property type="entry name" value="PduO/GlcC-like"/>
</dbReference>
<proteinExistence type="predicted"/>
<protein>
    <submittedName>
        <fullName evidence="1">Heme-binding protein</fullName>
    </submittedName>
</protein>